<gene>
    <name evidence="5" type="ORF">VN24_13085</name>
</gene>
<keyword evidence="1" id="KW-0805">Transcription regulation</keyword>
<proteinExistence type="predicted"/>
<organism evidence="5 6">
    <name type="scientific">Paenibacillus beijingensis</name>
    <dbReference type="NCBI Taxonomy" id="1126833"/>
    <lineage>
        <taxon>Bacteria</taxon>
        <taxon>Bacillati</taxon>
        <taxon>Bacillota</taxon>
        <taxon>Bacilli</taxon>
        <taxon>Bacillales</taxon>
        <taxon>Paenibacillaceae</taxon>
        <taxon>Paenibacillus</taxon>
    </lineage>
</organism>
<evidence type="ECO:0000256" key="3">
    <source>
        <dbReference type="ARBA" id="ARBA00023163"/>
    </source>
</evidence>
<dbReference type="KEGG" id="pbj:VN24_13085"/>
<dbReference type="GO" id="GO:0043565">
    <property type="term" value="F:sequence-specific DNA binding"/>
    <property type="evidence" value="ECO:0007669"/>
    <property type="project" value="InterPro"/>
</dbReference>
<name>A0A0D5NQX2_9BACL</name>
<dbReference type="PANTHER" id="PTHR43280:SF2">
    <property type="entry name" value="HTH-TYPE TRANSCRIPTIONAL REGULATOR EXSA"/>
    <property type="match status" value="1"/>
</dbReference>
<dbReference type="SUPFAM" id="SSF46689">
    <property type="entry name" value="Homeodomain-like"/>
    <property type="match status" value="2"/>
</dbReference>
<reference evidence="6" key="2">
    <citation type="submission" date="2015-03" db="EMBL/GenBank/DDBJ databases">
        <title>Genome sequence of Paenibacillus beijingensis strain DSM 24997T.</title>
        <authorList>
            <person name="Kwak Y."/>
            <person name="Shin J.-H."/>
        </authorList>
    </citation>
    <scope>NUCLEOTIDE SEQUENCE [LARGE SCALE GENOMIC DNA]</scope>
    <source>
        <strain evidence="6">DSM 24997</strain>
    </source>
</reference>
<dbReference type="PROSITE" id="PS01124">
    <property type="entry name" value="HTH_ARAC_FAMILY_2"/>
    <property type="match status" value="1"/>
</dbReference>
<dbReference type="GO" id="GO:0003700">
    <property type="term" value="F:DNA-binding transcription factor activity"/>
    <property type="evidence" value="ECO:0007669"/>
    <property type="project" value="InterPro"/>
</dbReference>
<dbReference type="STRING" id="1126833.VN24_13085"/>
<dbReference type="SUPFAM" id="SSF51215">
    <property type="entry name" value="Regulatory protein AraC"/>
    <property type="match status" value="1"/>
</dbReference>
<dbReference type="PROSITE" id="PS00041">
    <property type="entry name" value="HTH_ARAC_FAMILY_1"/>
    <property type="match status" value="1"/>
</dbReference>
<dbReference type="InterPro" id="IPR018062">
    <property type="entry name" value="HTH_AraC-typ_CS"/>
</dbReference>
<evidence type="ECO:0000259" key="4">
    <source>
        <dbReference type="PROSITE" id="PS01124"/>
    </source>
</evidence>
<dbReference type="Gene3D" id="1.10.10.60">
    <property type="entry name" value="Homeodomain-like"/>
    <property type="match status" value="2"/>
</dbReference>
<dbReference type="InterPro" id="IPR018060">
    <property type="entry name" value="HTH_AraC"/>
</dbReference>
<dbReference type="AlphaFoldDB" id="A0A0D5NQX2"/>
<feature type="domain" description="HTH araC/xylS-type" evidence="4">
    <location>
        <begin position="162"/>
        <end position="260"/>
    </location>
</feature>
<dbReference type="HOGENOM" id="CLU_000445_88_6_9"/>
<dbReference type="EMBL" id="CP011058">
    <property type="protein sequence ID" value="AJY77699.1"/>
    <property type="molecule type" value="Genomic_DNA"/>
</dbReference>
<dbReference type="InterPro" id="IPR009057">
    <property type="entry name" value="Homeodomain-like_sf"/>
</dbReference>
<keyword evidence="3" id="KW-0804">Transcription</keyword>
<keyword evidence="2" id="KW-0238">DNA-binding</keyword>
<evidence type="ECO:0000256" key="2">
    <source>
        <dbReference type="ARBA" id="ARBA00023125"/>
    </source>
</evidence>
<dbReference type="SMART" id="SM00342">
    <property type="entry name" value="HTH_ARAC"/>
    <property type="match status" value="1"/>
</dbReference>
<dbReference type="Pfam" id="PF12833">
    <property type="entry name" value="HTH_18"/>
    <property type="match status" value="1"/>
</dbReference>
<dbReference type="InterPro" id="IPR037923">
    <property type="entry name" value="HTH-like"/>
</dbReference>
<evidence type="ECO:0000256" key="1">
    <source>
        <dbReference type="ARBA" id="ARBA00023015"/>
    </source>
</evidence>
<reference evidence="5 6" key="1">
    <citation type="journal article" date="2015" name="J. Biotechnol.">
        <title>Complete genome sequence of Paenibacillus beijingensis 7188(T) (=DSM 24997(T)), a novel rhizobacterium from jujube garden soil.</title>
        <authorList>
            <person name="Kwak Y."/>
            <person name="Shin J.H."/>
        </authorList>
    </citation>
    <scope>NUCLEOTIDE SEQUENCE [LARGE SCALE GENOMIC DNA]</scope>
    <source>
        <strain evidence="5 6">DSM 24997</strain>
    </source>
</reference>
<keyword evidence="6" id="KW-1185">Reference proteome</keyword>
<dbReference type="PATRIC" id="fig|1126833.4.peg.2853"/>
<dbReference type="OrthoDB" id="2636626at2"/>
<protein>
    <recommendedName>
        <fullName evidence="4">HTH araC/xylS-type domain-containing protein</fullName>
    </recommendedName>
</protein>
<evidence type="ECO:0000313" key="6">
    <source>
        <dbReference type="Proteomes" id="UP000032633"/>
    </source>
</evidence>
<dbReference type="Proteomes" id="UP000032633">
    <property type="component" value="Chromosome"/>
</dbReference>
<dbReference type="PANTHER" id="PTHR43280">
    <property type="entry name" value="ARAC-FAMILY TRANSCRIPTIONAL REGULATOR"/>
    <property type="match status" value="1"/>
</dbReference>
<accession>A0A0D5NQX2</accession>
<sequence length="263" mass="30938">MNKPWRFVPAAISHVYWNRKEQFEMKVDTYDEWVLFAVTEGRFRYRIEVAEGVSGFGDIVFCPPKTPFHREAIEPVSFHFYRFRWEPAPSLPNDPLSAEPRPVGNIEIVDRSRLSSNYFYLKQLSGLEDEQQLASIQSLFGDLWHLICRELNRNRVQDEQMLMAARWLQEHASKPLRIRDLAAAIYINPVQLTRRFQAAWGRTPIDYLTSLRIERAKSLLLETDMTLDDIAENCGYENGFYLSRVFTKVVKIAPSRFRKMNRL</sequence>
<evidence type="ECO:0000313" key="5">
    <source>
        <dbReference type="EMBL" id="AJY77699.1"/>
    </source>
</evidence>